<dbReference type="SUPFAM" id="SSF55681">
    <property type="entry name" value="Class II aaRS and biotin synthetases"/>
    <property type="match status" value="1"/>
</dbReference>
<evidence type="ECO:0000256" key="11">
    <source>
        <dbReference type="ARBA" id="ARBA00023128"/>
    </source>
</evidence>
<evidence type="ECO:0000256" key="4">
    <source>
        <dbReference type="ARBA" id="ARBA00012814"/>
    </source>
</evidence>
<dbReference type="Proteomes" id="UP000749559">
    <property type="component" value="Unassembled WGS sequence"/>
</dbReference>
<evidence type="ECO:0000256" key="6">
    <source>
        <dbReference type="ARBA" id="ARBA00022741"/>
    </source>
</evidence>
<dbReference type="NCBIfam" id="TIGR00469">
    <property type="entry name" value="pheS_mito"/>
    <property type="match status" value="1"/>
</dbReference>
<evidence type="ECO:0000256" key="2">
    <source>
        <dbReference type="ARBA" id="ARBA00008226"/>
    </source>
</evidence>
<keyword evidence="5" id="KW-0436">Ligase</keyword>
<evidence type="ECO:0000256" key="7">
    <source>
        <dbReference type="ARBA" id="ARBA00022840"/>
    </source>
</evidence>
<dbReference type="GO" id="GO:0004826">
    <property type="term" value="F:phenylalanine-tRNA ligase activity"/>
    <property type="evidence" value="ECO:0007669"/>
    <property type="project" value="UniProtKB-EC"/>
</dbReference>
<dbReference type="EMBL" id="CAIIXF020000003">
    <property type="protein sequence ID" value="CAH1778817.1"/>
    <property type="molecule type" value="Genomic_DNA"/>
</dbReference>
<evidence type="ECO:0000256" key="10">
    <source>
        <dbReference type="ARBA" id="ARBA00022990"/>
    </source>
</evidence>
<keyword evidence="7" id="KW-0067">ATP-binding</keyword>
<comment type="subcellular location">
    <subcellularLocation>
        <location evidence="1">Mitochondrion matrix</location>
    </subcellularLocation>
</comment>
<evidence type="ECO:0000256" key="16">
    <source>
        <dbReference type="ARBA" id="ARBA00073229"/>
    </source>
</evidence>
<dbReference type="GO" id="GO:0005759">
    <property type="term" value="C:mitochondrial matrix"/>
    <property type="evidence" value="ECO:0007669"/>
    <property type="project" value="UniProtKB-SubCell"/>
</dbReference>
<protein>
    <recommendedName>
        <fullName evidence="16">Phenylalanine--tRNA ligase, mitochondrial</fullName>
        <ecNumber evidence="4">6.1.1.20</ecNumber>
    </recommendedName>
    <alternativeName>
        <fullName evidence="13">Phenylalanyl-tRNA synthetase</fullName>
    </alternativeName>
</protein>
<evidence type="ECO:0000256" key="3">
    <source>
        <dbReference type="ARBA" id="ARBA00011245"/>
    </source>
</evidence>
<keyword evidence="10" id="KW-0007">Acetylation</keyword>
<gene>
    <name evidence="17" type="ORF">OFUS_LOCUS5678</name>
</gene>
<dbReference type="PROSITE" id="PS51447">
    <property type="entry name" value="FDX_ACB"/>
    <property type="match status" value="1"/>
</dbReference>
<dbReference type="PROSITE" id="PS50862">
    <property type="entry name" value="AA_TRNA_LIGASE_II"/>
    <property type="match status" value="1"/>
</dbReference>
<dbReference type="Gene3D" id="3.30.70.380">
    <property type="entry name" value="Ferrodoxin-fold anticodon-binding domain"/>
    <property type="match status" value="1"/>
</dbReference>
<dbReference type="GO" id="GO:0000049">
    <property type="term" value="F:tRNA binding"/>
    <property type="evidence" value="ECO:0007669"/>
    <property type="project" value="InterPro"/>
</dbReference>
<comment type="catalytic activity">
    <reaction evidence="14">
        <text>tRNA(Phe) + L-phenylalanine + ATP = L-phenylalanyl-tRNA(Phe) + AMP + diphosphate + H(+)</text>
        <dbReference type="Rhea" id="RHEA:19413"/>
        <dbReference type="Rhea" id="RHEA-COMP:9668"/>
        <dbReference type="Rhea" id="RHEA-COMP:9699"/>
        <dbReference type="ChEBI" id="CHEBI:15378"/>
        <dbReference type="ChEBI" id="CHEBI:30616"/>
        <dbReference type="ChEBI" id="CHEBI:33019"/>
        <dbReference type="ChEBI" id="CHEBI:58095"/>
        <dbReference type="ChEBI" id="CHEBI:78442"/>
        <dbReference type="ChEBI" id="CHEBI:78531"/>
        <dbReference type="ChEBI" id="CHEBI:456215"/>
        <dbReference type="EC" id="6.1.1.20"/>
    </reaction>
</comment>
<comment type="similarity">
    <text evidence="2">Belongs to the class-II aminoacyl-tRNA synthetase family.</text>
</comment>
<dbReference type="SMART" id="SM00896">
    <property type="entry name" value="FDX-ACB"/>
    <property type="match status" value="1"/>
</dbReference>
<dbReference type="CDD" id="cd00496">
    <property type="entry name" value="PheRS_alpha_core"/>
    <property type="match status" value="1"/>
</dbReference>
<dbReference type="InterPro" id="IPR002319">
    <property type="entry name" value="Phenylalanyl-tRNA_Synthase"/>
</dbReference>
<comment type="function">
    <text evidence="15">Is responsible for the charging of tRNA(Phe) with phenylalanine in mitochondrial translation. To a lesser extent, also catalyzes direct attachment of m-Tyr (an oxidized version of Phe) to tRNA(Phe), thereby opening the way for delivery of the misacylated tRNA to the ribosome and incorporation of ROS-damaged amino acid into proteins.</text>
</comment>
<evidence type="ECO:0000256" key="15">
    <source>
        <dbReference type="ARBA" id="ARBA00060211"/>
    </source>
</evidence>
<evidence type="ECO:0000256" key="14">
    <source>
        <dbReference type="ARBA" id="ARBA00049255"/>
    </source>
</evidence>
<dbReference type="InterPro" id="IPR045864">
    <property type="entry name" value="aa-tRNA-synth_II/BPL/LPL"/>
</dbReference>
<dbReference type="SUPFAM" id="SSF54991">
    <property type="entry name" value="Anticodon-binding domain of PheRS"/>
    <property type="match status" value="1"/>
</dbReference>
<keyword evidence="9" id="KW-0809">Transit peptide</keyword>
<dbReference type="InterPro" id="IPR004530">
    <property type="entry name" value="Phe-tRNA-synth_IIc_mito"/>
</dbReference>
<dbReference type="EC" id="6.1.1.20" evidence="4"/>
<accession>A0A8J1UW51</accession>
<dbReference type="OrthoDB" id="4457at2759"/>
<dbReference type="FunFam" id="3.30.930.10:FF:000041">
    <property type="entry name" value="Phenylalanyl-tRNA synthetase 2, mitochondrial"/>
    <property type="match status" value="1"/>
</dbReference>
<evidence type="ECO:0000256" key="5">
    <source>
        <dbReference type="ARBA" id="ARBA00022598"/>
    </source>
</evidence>
<evidence type="ECO:0000256" key="9">
    <source>
        <dbReference type="ARBA" id="ARBA00022946"/>
    </source>
</evidence>
<keyword evidence="6" id="KW-0547">Nucleotide-binding</keyword>
<dbReference type="InterPro" id="IPR006195">
    <property type="entry name" value="aa-tRNA-synth_II"/>
</dbReference>
<dbReference type="InterPro" id="IPR005121">
    <property type="entry name" value="Fdx_antiC-bd"/>
</dbReference>
<dbReference type="PANTHER" id="PTHR11538">
    <property type="entry name" value="PHENYLALANYL-TRNA SYNTHETASE"/>
    <property type="match status" value="1"/>
</dbReference>
<dbReference type="GO" id="GO:0005524">
    <property type="term" value="F:ATP binding"/>
    <property type="evidence" value="ECO:0007669"/>
    <property type="project" value="UniProtKB-KW"/>
</dbReference>
<sequence length="465" mass="53822">MICFEGAAILNVSSSLRRFEIKLHIIARVTKMVRLVLFQKRQTCCLATIHRLYSSKVAYNVDKTKPISIFGASYDLDQTTNVTPRILSKVGRNLHNKHSHPLNLIKQRIQNYFYRSFRNRNGNPLFAVFDNLSPVVTTHQCFDSLLVPKNHISRSVSDTYYVNAEHVLRAHTSAHQADLISRGLDAFLAVGDVYRRDEIDSKHYPVFHQCEGVRLFNSHQLFSSVADKEGLGLFENSRRDSNKQETHTMEAVKLVEHDLKKTLIGMTTHLFGKDIEYQWVETYFPFTHPSWELEIKYQDDWLEVLGCGVMEQQLLNQAGASGKIGWAFGLGLERLAMCLYDIPDIRVFWSGDRRILSQFYVKDPETPITFKPVSNYPQCISDMSFWIPNDYTSNDYFDLVRSVGGDLVEEITLIDTFKHPKTEKTSHCYRIIYRHMERNMTQEEVNVLHTLIGQTATKELQIELR</sequence>
<comment type="caution">
    <text evidence="17">The sequence shown here is derived from an EMBL/GenBank/DDBJ whole genome shotgun (WGS) entry which is preliminary data.</text>
</comment>
<keyword evidence="12" id="KW-0030">Aminoacyl-tRNA synthetase</keyword>
<keyword evidence="8" id="KW-0648">Protein biosynthesis</keyword>
<dbReference type="InterPro" id="IPR036690">
    <property type="entry name" value="Fdx_antiC-bd_sf"/>
</dbReference>
<evidence type="ECO:0000313" key="17">
    <source>
        <dbReference type="EMBL" id="CAH1778817.1"/>
    </source>
</evidence>
<evidence type="ECO:0000256" key="12">
    <source>
        <dbReference type="ARBA" id="ARBA00023146"/>
    </source>
</evidence>
<keyword evidence="18" id="KW-1185">Reference proteome</keyword>
<dbReference type="Pfam" id="PF01409">
    <property type="entry name" value="tRNA-synt_2d"/>
    <property type="match status" value="2"/>
</dbReference>
<dbReference type="Pfam" id="PF03147">
    <property type="entry name" value="FDX-ACB"/>
    <property type="match status" value="1"/>
</dbReference>
<evidence type="ECO:0000256" key="8">
    <source>
        <dbReference type="ARBA" id="ARBA00022917"/>
    </source>
</evidence>
<dbReference type="FunFam" id="3.30.70.380:FF:000002">
    <property type="entry name" value="phenylalanine--tRNA ligase, mitochondrial"/>
    <property type="match status" value="1"/>
</dbReference>
<name>A0A8J1UW51_OWEFU</name>
<dbReference type="AlphaFoldDB" id="A0A8J1UW51"/>
<evidence type="ECO:0000256" key="1">
    <source>
        <dbReference type="ARBA" id="ARBA00004305"/>
    </source>
</evidence>
<comment type="subunit">
    <text evidence="3">Monomer.</text>
</comment>
<evidence type="ECO:0000313" key="18">
    <source>
        <dbReference type="Proteomes" id="UP000749559"/>
    </source>
</evidence>
<evidence type="ECO:0000256" key="13">
    <source>
        <dbReference type="ARBA" id="ARBA00031194"/>
    </source>
</evidence>
<keyword evidence="11" id="KW-0496">Mitochondrion</keyword>
<dbReference type="GO" id="GO:0006432">
    <property type="term" value="P:phenylalanyl-tRNA aminoacylation"/>
    <property type="evidence" value="ECO:0007669"/>
    <property type="project" value="InterPro"/>
</dbReference>
<organism evidence="17 18">
    <name type="scientific">Owenia fusiformis</name>
    <name type="common">Polychaete worm</name>
    <dbReference type="NCBI Taxonomy" id="6347"/>
    <lineage>
        <taxon>Eukaryota</taxon>
        <taxon>Metazoa</taxon>
        <taxon>Spiralia</taxon>
        <taxon>Lophotrochozoa</taxon>
        <taxon>Annelida</taxon>
        <taxon>Polychaeta</taxon>
        <taxon>Sedentaria</taxon>
        <taxon>Canalipalpata</taxon>
        <taxon>Sabellida</taxon>
        <taxon>Oweniida</taxon>
        <taxon>Oweniidae</taxon>
        <taxon>Owenia</taxon>
    </lineage>
</organism>
<proteinExistence type="inferred from homology"/>
<reference evidence="17" key="1">
    <citation type="submission" date="2022-03" db="EMBL/GenBank/DDBJ databases">
        <authorList>
            <person name="Martin C."/>
        </authorList>
    </citation>
    <scope>NUCLEOTIDE SEQUENCE</scope>
</reference>
<dbReference type="Gene3D" id="3.30.930.10">
    <property type="entry name" value="Bira Bifunctional Protein, Domain 2"/>
    <property type="match status" value="1"/>
</dbReference>
<dbReference type="PANTHER" id="PTHR11538:SF41">
    <property type="entry name" value="PHENYLALANINE--TRNA LIGASE, MITOCHONDRIAL"/>
    <property type="match status" value="1"/>
</dbReference>